<organism evidence="3 4">
    <name type="scientific">Clostridium uliginosum</name>
    <dbReference type="NCBI Taxonomy" id="119641"/>
    <lineage>
        <taxon>Bacteria</taxon>
        <taxon>Bacillati</taxon>
        <taxon>Bacillota</taxon>
        <taxon>Clostridia</taxon>
        <taxon>Eubacteriales</taxon>
        <taxon>Clostridiaceae</taxon>
        <taxon>Clostridium</taxon>
    </lineage>
</organism>
<dbReference type="CDD" id="cd01107">
    <property type="entry name" value="HTH_BmrR"/>
    <property type="match status" value="1"/>
</dbReference>
<name>A0A1I1IQA8_9CLOT</name>
<feature type="domain" description="HTH merR-type" evidence="2">
    <location>
        <begin position="1"/>
        <end position="71"/>
    </location>
</feature>
<keyword evidence="1 3" id="KW-0238">DNA-binding</keyword>
<dbReference type="SUPFAM" id="SSF46955">
    <property type="entry name" value="Putative DNA-binding domain"/>
    <property type="match status" value="1"/>
</dbReference>
<evidence type="ECO:0000256" key="1">
    <source>
        <dbReference type="ARBA" id="ARBA00023125"/>
    </source>
</evidence>
<dbReference type="InterPro" id="IPR029442">
    <property type="entry name" value="GyrI-like"/>
</dbReference>
<dbReference type="InterPro" id="IPR011256">
    <property type="entry name" value="Reg_factor_effector_dom_sf"/>
</dbReference>
<sequence length="272" mass="31496">MFKIGDFSKLSRISIRMLRHYNDIGLLMPKNIDEFTSYRYYDVSQLSIANRIQSLKNMGFSLETIKEILKEYEDADSLKKYLKLHYTQMKEKSDRIQKQLLIIETTIEQLEQGSVNMNYDVVIKNFPELKVISLRKVIPAYNDEGMLWGELNKELIKQKVSCANPCYAMAVFFDEGYKENDVDVEIRLAVLNNYKDTKDVKFKTTDPITAATVIVKGDYNQLTAVCEAIGNWINDNGYEIDGPMFNIYHVSPAMESNPDNWITEVCFPIKSK</sequence>
<dbReference type="Gene3D" id="1.10.1660.10">
    <property type="match status" value="1"/>
</dbReference>
<dbReference type="GO" id="GO:0003677">
    <property type="term" value="F:DNA binding"/>
    <property type="evidence" value="ECO:0007669"/>
    <property type="project" value="UniProtKB-KW"/>
</dbReference>
<protein>
    <submittedName>
        <fullName evidence="3">DNA-binding transcriptional regulator, MerR family</fullName>
    </submittedName>
</protein>
<dbReference type="EMBL" id="FOMG01000003">
    <property type="protein sequence ID" value="SFC38416.1"/>
    <property type="molecule type" value="Genomic_DNA"/>
</dbReference>
<dbReference type="SMART" id="SM00422">
    <property type="entry name" value="HTH_MERR"/>
    <property type="match status" value="1"/>
</dbReference>
<dbReference type="OrthoDB" id="9773308at2"/>
<dbReference type="SMART" id="SM00871">
    <property type="entry name" value="AraC_E_bind"/>
    <property type="match status" value="1"/>
</dbReference>
<dbReference type="InterPro" id="IPR047057">
    <property type="entry name" value="MerR_fam"/>
</dbReference>
<dbReference type="Gene3D" id="3.20.80.10">
    <property type="entry name" value="Regulatory factor, effector binding domain"/>
    <property type="match status" value="1"/>
</dbReference>
<gene>
    <name evidence="3" type="ORF">SAMN05421842_10340</name>
</gene>
<evidence type="ECO:0000259" key="2">
    <source>
        <dbReference type="PROSITE" id="PS50937"/>
    </source>
</evidence>
<keyword evidence="4" id="KW-1185">Reference proteome</keyword>
<dbReference type="Proteomes" id="UP000199263">
    <property type="component" value="Unassembled WGS sequence"/>
</dbReference>
<evidence type="ECO:0000313" key="4">
    <source>
        <dbReference type="Proteomes" id="UP000199263"/>
    </source>
</evidence>
<evidence type="ECO:0000313" key="3">
    <source>
        <dbReference type="EMBL" id="SFC38416.1"/>
    </source>
</evidence>
<dbReference type="AlphaFoldDB" id="A0A1I1IQA8"/>
<dbReference type="STRING" id="119641.SAMN05421842_10340"/>
<dbReference type="RefSeq" id="WP_090088666.1">
    <property type="nucleotide sequence ID" value="NZ_FOMG01000003.1"/>
</dbReference>
<dbReference type="PANTHER" id="PTHR30204:SF97">
    <property type="entry name" value="MERR FAMILY REGULATORY PROTEIN"/>
    <property type="match status" value="1"/>
</dbReference>
<dbReference type="GO" id="GO:0003700">
    <property type="term" value="F:DNA-binding transcription factor activity"/>
    <property type="evidence" value="ECO:0007669"/>
    <property type="project" value="InterPro"/>
</dbReference>
<dbReference type="InterPro" id="IPR009061">
    <property type="entry name" value="DNA-bd_dom_put_sf"/>
</dbReference>
<proteinExistence type="predicted"/>
<dbReference type="InterPro" id="IPR000551">
    <property type="entry name" value="MerR-type_HTH_dom"/>
</dbReference>
<dbReference type="Pfam" id="PF13411">
    <property type="entry name" value="MerR_1"/>
    <property type="match status" value="1"/>
</dbReference>
<dbReference type="PANTHER" id="PTHR30204">
    <property type="entry name" value="REDOX-CYCLING DRUG-SENSING TRANSCRIPTIONAL ACTIVATOR SOXR"/>
    <property type="match status" value="1"/>
</dbReference>
<reference evidence="3 4" key="1">
    <citation type="submission" date="2016-10" db="EMBL/GenBank/DDBJ databases">
        <authorList>
            <person name="de Groot N.N."/>
        </authorList>
    </citation>
    <scope>NUCLEOTIDE SEQUENCE [LARGE SCALE GENOMIC DNA]</scope>
    <source>
        <strain evidence="3 4">DSM 12992</strain>
    </source>
</reference>
<dbReference type="InterPro" id="IPR010499">
    <property type="entry name" value="AraC_E-bd"/>
</dbReference>
<dbReference type="PROSITE" id="PS50937">
    <property type="entry name" value="HTH_MERR_2"/>
    <property type="match status" value="1"/>
</dbReference>
<dbReference type="Pfam" id="PF06445">
    <property type="entry name" value="GyrI-like"/>
    <property type="match status" value="1"/>
</dbReference>
<dbReference type="SUPFAM" id="SSF55136">
    <property type="entry name" value="Probable bacterial effector-binding domain"/>
    <property type="match status" value="1"/>
</dbReference>
<accession>A0A1I1IQA8</accession>